<dbReference type="InterPro" id="IPR006094">
    <property type="entry name" value="Oxid_FAD_bind_N"/>
</dbReference>
<dbReference type="Gene3D" id="3.40.462.20">
    <property type="match status" value="1"/>
</dbReference>
<keyword evidence="3" id="KW-0285">Flavoprotein</keyword>
<feature type="signal peptide" evidence="6">
    <location>
        <begin position="1"/>
        <end position="40"/>
    </location>
</feature>
<dbReference type="InterPro" id="IPR006311">
    <property type="entry name" value="TAT_signal"/>
</dbReference>
<comment type="caution">
    <text evidence="8">The sequence shown here is derived from an EMBL/GenBank/DDBJ whole genome shotgun (WGS) entry which is preliminary data.</text>
</comment>
<comment type="cofactor">
    <cofactor evidence="1">
        <name>FAD</name>
        <dbReference type="ChEBI" id="CHEBI:57692"/>
    </cofactor>
</comment>
<keyword evidence="5" id="KW-0560">Oxidoreductase</keyword>
<keyword evidence="9" id="KW-1185">Reference proteome</keyword>
<evidence type="ECO:0000313" key="8">
    <source>
        <dbReference type="EMBL" id="GAA5023707.1"/>
    </source>
</evidence>
<dbReference type="PANTHER" id="PTHR42973">
    <property type="entry name" value="BINDING OXIDOREDUCTASE, PUTATIVE (AFU_ORTHOLOGUE AFUA_1G17690)-RELATED"/>
    <property type="match status" value="1"/>
</dbReference>
<dbReference type="InterPro" id="IPR016167">
    <property type="entry name" value="FAD-bd_PCMH_sub1"/>
</dbReference>
<feature type="chain" id="PRO_5047281207" evidence="6">
    <location>
        <begin position="41"/>
        <end position="509"/>
    </location>
</feature>
<accession>A0ABP9J9J0</accession>
<dbReference type="InterPro" id="IPR050416">
    <property type="entry name" value="FAD-linked_Oxidoreductase"/>
</dbReference>
<reference evidence="9" key="1">
    <citation type="journal article" date="2019" name="Int. J. Syst. Evol. Microbiol.">
        <title>The Global Catalogue of Microorganisms (GCM) 10K type strain sequencing project: providing services to taxonomists for standard genome sequencing and annotation.</title>
        <authorList>
            <consortium name="The Broad Institute Genomics Platform"/>
            <consortium name="The Broad Institute Genome Sequencing Center for Infectious Disease"/>
            <person name="Wu L."/>
            <person name="Ma J."/>
        </authorList>
    </citation>
    <scope>NUCLEOTIDE SEQUENCE [LARGE SCALE GENOMIC DNA]</scope>
    <source>
        <strain evidence="9">JCM 17687</strain>
    </source>
</reference>
<keyword evidence="4" id="KW-0274">FAD</keyword>
<organism evidence="8 9">
    <name type="scientific">Terrabacter aeriphilus</name>
    <dbReference type="NCBI Taxonomy" id="515662"/>
    <lineage>
        <taxon>Bacteria</taxon>
        <taxon>Bacillati</taxon>
        <taxon>Actinomycetota</taxon>
        <taxon>Actinomycetes</taxon>
        <taxon>Micrococcales</taxon>
        <taxon>Intrasporangiaceae</taxon>
        <taxon>Terrabacter</taxon>
    </lineage>
</organism>
<evidence type="ECO:0000256" key="6">
    <source>
        <dbReference type="SAM" id="SignalP"/>
    </source>
</evidence>
<evidence type="ECO:0000256" key="5">
    <source>
        <dbReference type="ARBA" id="ARBA00023002"/>
    </source>
</evidence>
<dbReference type="PROSITE" id="PS51387">
    <property type="entry name" value="FAD_PCMH"/>
    <property type="match status" value="1"/>
</dbReference>
<sequence>MESVSRRDVSRRAVLRGAGGAAALLAGGAVASAGAGSAVAAPAWSTLQQRMSGQVLVQGATGYTAVAHGYNPRFDTVWPSAVARCVSTADVSAAVAFARSNALPFTIRSGGHALTGWSTGTGLVIDTTLISAMTVDPATATATVGAGARLIDVYQKVASAGLALPGGTCGSVGIAGLALGGGIGALTRPWGLTCDQLTGATIVFADASVKQVSASHWPGLFWALRGGGGGSFGVVTSLTFRLRPAPTFQVWSMPYDMSAAPAVVAGYQTFMATADSRLHGELSFRATPSTGKTSLTVTGTWIGSAAALTAQLDALVAAIGVRPNARTVSSQGYLAAMLQEAECSSYASCHLPPQGTIPRVPSAGASTMVYAPLSPAAVTTLVDRVRAGLAVPKATWTGCTVVALGGAVRSTTTADSAFGHRDARLMLHYLARWSPSTPTLDPTPFDGYVRGFRAAMAPFCGTGAYVNYLDISIADHGAAYWPGTYARLRTVKATVDPGNLFRFPQSVRP</sequence>
<evidence type="ECO:0000256" key="1">
    <source>
        <dbReference type="ARBA" id="ARBA00001974"/>
    </source>
</evidence>
<proteinExistence type="inferred from homology"/>
<evidence type="ECO:0000256" key="3">
    <source>
        <dbReference type="ARBA" id="ARBA00022630"/>
    </source>
</evidence>
<feature type="domain" description="FAD-binding PCMH-type" evidence="7">
    <location>
        <begin position="75"/>
        <end position="245"/>
    </location>
</feature>
<dbReference type="SUPFAM" id="SSF56176">
    <property type="entry name" value="FAD-binding/transporter-associated domain-like"/>
    <property type="match status" value="1"/>
</dbReference>
<keyword evidence="6" id="KW-0732">Signal</keyword>
<protein>
    <submittedName>
        <fullName evidence="8">FAD-binding oxidoreductase</fullName>
    </submittedName>
</protein>
<dbReference type="InterPro" id="IPR016169">
    <property type="entry name" value="FAD-bd_PCMH_sub2"/>
</dbReference>
<dbReference type="Gene3D" id="3.30.465.10">
    <property type="match status" value="1"/>
</dbReference>
<dbReference type="InterPro" id="IPR036318">
    <property type="entry name" value="FAD-bd_PCMH-like_sf"/>
</dbReference>
<evidence type="ECO:0000256" key="2">
    <source>
        <dbReference type="ARBA" id="ARBA00005466"/>
    </source>
</evidence>
<name>A0ABP9J9J0_9MICO</name>
<dbReference type="EMBL" id="BAABIW010000010">
    <property type="protein sequence ID" value="GAA5023707.1"/>
    <property type="molecule type" value="Genomic_DNA"/>
</dbReference>
<evidence type="ECO:0000313" key="9">
    <source>
        <dbReference type="Proteomes" id="UP001500427"/>
    </source>
</evidence>
<dbReference type="PANTHER" id="PTHR42973:SF39">
    <property type="entry name" value="FAD-BINDING PCMH-TYPE DOMAIN-CONTAINING PROTEIN"/>
    <property type="match status" value="1"/>
</dbReference>
<dbReference type="InterPro" id="IPR016166">
    <property type="entry name" value="FAD-bd_PCMH"/>
</dbReference>
<dbReference type="InterPro" id="IPR012951">
    <property type="entry name" value="BBE"/>
</dbReference>
<dbReference type="Pfam" id="PF08031">
    <property type="entry name" value="BBE"/>
    <property type="match status" value="1"/>
</dbReference>
<gene>
    <name evidence="8" type="ORF">GCM10023258_15270</name>
</gene>
<dbReference type="PROSITE" id="PS51318">
    <property type="entry name" value="TAT"/>
    <property type="match status" value="1"/>
</dbReference>
<evidence type="ECO:0000256" key="4">
    <source>
        <dbReference type="ARBA" id="ARBA00022827"/>
    </source>
</evidence>
<dbReference type="RefSeq" id="WP_345506862.1">
    <property type="nucleotide sequence ID" value="NZ_BAABIW010000010.1"/>
</dbReference>
<comment type="similarity">
    <text evidence="2">Belongs to the oxygen-dependent FAD-linked oxidoreductase family.</text>
</comment>
<evidence type="ECO:0000259" key="7">
    <source>
        <dbReference type="PROSITE" id="PS51387"/>
    </source>
</evidence>
<dbReference type="Proteomes" id="UP001500427">
    <property type="component" value="Unassembled WGS sequence"/>
</dbReference>
<dbReference type="Pfam" id="PF01565">
    <property type="entry name" value="FAD_binding_4"/>
    <property type="match status" value="1"/>
</dbReference>
<dbReference type="Gene3D" id="3.30.43.10">
    <property type="entry name" value="Uridine Diphospho-n-acetylenolpyruvylglucosamine Reductase, domain 2"/>
    <property type="match status" value="1"/>
</dbReference>